<dbReference type="Pfam" id="PF00419">
    <property type="entry name" value="Fimbrial"/>
    <property type="match status" value="1"/>
</dbReference>
<organism evidence="5 6">
    <name type="scientific">Klebsiella variicola</name>
    <dbReference type="NCBI Taxonomy" id="244366"/>
    <lineage>
        <taxon>Bacteria</taxon>
        <taxon>Pseudomonadati</taxon>
        <taxon>Pseudomonadota</taxon>
        <taxon>Gammaproteobacteria</taxon>
        <taxon>Enterobacterales</taxon>
        <taxon>Enterobacteriaceae</taxon>
        <taxon>Klebsiella/Raoultella group</taxon>
        <taxon>Klebsiella</taxon>
        <taxon>Klebsiella pneumoniae complex</taxon>
    </lineage>
</organism>
<dbReference type="Gene3D" id="2.60.40.1090">
    <property type="entry name" value="Fimbrial-type adhesion domain"/>
    <property type="match status" value="1"/>
</dbReference>
<dbReference type="GO" id="GO:0043709">
    <property type="term" value="P:cell adhesion involved in single-species biofilm formation"/>
    <property type="evidence" value="ECO:0007669"/>
    <property type="project" value="TreeGrafter"/>
</dbReference>
<accession>A0A2N4YQ39</accession>
<evidence type="ECO:0000256" key="2">
    <source>
        <dbReference type="ARBA" id="ARBA00006671"/>
    </source>
</evidence>
<evidence type="ECO:0000259" key="4">
    <source>
        <dbReference type="Pfam" id="PF00419"/>
    </source>
</evidence>
<protein>
    <submittedName>
        <fullName evidence="5">Fimbrial protein</fullName>
    </submittedName>
</protein>
<evidence type="ECO:0000313" key="5">
    <source>
        <dbReference type="EMBL" id="PLM81866.1"/>
    </source>
</evidence>
<comment type="similarity">
    <text evidence="2">Belongs to the fimbrial protein family.</text>
</comment>
<dbReference type="GO" id="GO:0009289">
    <property type="term" value="C:pilus"/>
    <property type="evidence" value="ECO:0007669"/>
    <property type="project" value="UniProtKB-SubCell"/>
</dbReference>
<dbReference type="InterPro" id="IPR008966">
    <property type="entry name" value="Adhesion_dom_sf"/>
</dbReference>
<dbReference type="Proteomes" id="UP000234412">
    <property type="component" value="Unassembled WGS sequence"/>
</dbReference>
<proteinExistence type="inferred from homology"/>
<feature type="non-terminal residue" evidence="5">
    <location>
        <position position="1"/>
    </location>
</feature>
<dbReference type="EMBL" id="PIDP01002201">
    <property type="protein sequence ID" value="PLM81866.1"/>
    <property type="molecule type" value="Genomic_DNA"/>
</dbReference>
<reference evidence="5 6" key="2">
    <citation type="submission" date="2018-01" db="EMBL/GenBank/DDBJ databases">
        <title>Genomic study of Klebsiella pneumoniae.</title>
        <authorList>
            <person name="Yang Y."/>
            <person name="Bicalho R."/>
        </authorList>
    </citation>
    <scope>NUCLEOTIDE SEQUENCE [LARGE SCALE GENOMIC DNA]</scope>
    <source>
        <strain evidence="5 6">A8</strain>
    </source>
</reference>
<dbReference type="SUPFAM" id="SSF49401">
    <property type="entry name" value="Bacterial adhesins"/>
    <property type="match status" value="1"/>
</dbReference>
<dbReference type="InterPro" id="IPR036937">
    <property type="entry name" value="Adhesion_dom_fimbrial_sf"/>
</dbReference>
<gene>
    <name evidence="5" type="ORF">CWN47_34890</name>
</gene>
<evidence type="ECO:0000256" key="3">
    <source>
        <dbReference type="ARBA" id="ARBA00023263"/>
    </source>
</evidence>
<sequence>TVHCAQSQQLGYYLSGTTADSANAIFTNTASASPAQGIGVQLTRNGSAVPANSTVSLGTVSTSPVNLGLTATYARTTGQVTAGNVQSIIGITFVYQ</sequence>
<feature type="domain" description="Fimbrial-type adhesion" evidence="4">
    <location>
        <begin position="4"/>
        <end position="96"/>
    </location>
</feature>
<dbReference type="AlphaFoldDB" id="A0A2N4YQ39"/>
<comment type="caution">
    <text evidence="5">The sequence shown here is derived from an EMBL/GenBank/DDBJ whole genome shotgun (WGS) entry which is preliminary data.</text>
</comment>
<keyword evidence="3" id="KW-0281">Fimbrium</keyword>
<name>A0A2N4YQ39_KLEVA</name>
<dbReference type="InterPro" id="IPR050263">
    <property type="entry name" value="Bact_Fimbrial_Adh_Pro"/>
</dbReference>
<comment type="subcellular location">
    <subcellularLocation>
        <location evidence="1">Fimbrium</location>
    </subcellularLocation>
</comment>
<evidence type="ECO:0000313" key="6">
    <source>
        <dbReference type="Proteomes" id="UP000234412"/>
    </source>
</evidence>
<dbReference type="InterPro" id="IPR000259">
    <property type="entry name" value="Adhesion_dom_fimbrial"/>
</dbReference>
<dbReference type="PANTHER" id="PTHR33420:SF14">
    <property type="entry name" value="TYPE 1 FIMBRIN D-MANNOSE SPECIFIC ADHESIN"/>
    <property type="match status" value="1"/>
</dbReference>
<evidence type="ECO:0000256" key="1">
    <source>
        <dbReference type="ARBA" id="ARBA00004561"/>
    </source>
</evidence>
<dbReference type="PANTHER" id="PTHR33420">
    <property type="entry name" value="FIMBRIAL SUBUNIT ELFA-RELATED"/>
    <property type="match status" value="1"/>
</dbReference>
<reference evidence="5 6" key="1">
    <citation type="submission" date="2017-11" db="EMBL/GenBank/DDBJ databases">
        <authorList>
            <person name="Han C.G."/>
        </authorList>
    </citation>
    <scope>NUCLEOTIDE SEQUENCE [LARGE SCALE GENOMIC DNA]</scope>
    <source>
        <strain evidence="5 6">A8</strain>
    </source>
</reference>